<evidence type="ECO:0000256" key="5">
    <source>
        <dbReference type="ARBA" id="ARBA00022984"/>
    </source>
</evidence>
<evidence type="ECO:0000313" key="12">
    <source>
        <dbReference type="Proteomes" id="UP000184447"/>
    </source>
</evidence>
<dbReference type="SUPFAM" id="SSF141523">
    <property type="entry name" value="L,D-transpeptidase catalytic domain-like"/>
    <property type="match status" value="1"/>
</dbReference>
<dbReference type="STRING" id="1121316.SAMN02745207_00580"/>
<evidence type="ECO:0000313" key="11">
    <source>
        <dbReference type="EMBL" id="SHH26694.1"/>
    </source>
</evidence>
<dbReference type="PANTHER" id="PTHR30582">
    <property type="entry name" value="L,D-TRANSPEPTIDASE"/>
    <property type="match status" value="1"/>
</dbReference>
<dbReference type="Pfam" id="PF19127">
    <property type="entry name" value="Choline_bind_3"/>
    <property type="match status" value="1"/>
</dbReference>
<evidence type="ECO:0000256" key="9">
    <source>
        <dbReference type="SAM" id="SignalP"/>
    </source>
</evidence>
<keyword evidence="9" id="KW-0732">Signal</keyword>
<dbReference type="RefSeq" id="WP_073336823.1">
    <property type="nucleotide sequence ID" value="NZ_FQXM01000003.1"/>
</dbReference>
<dbReference type="EMBL" id="FQXM01000003">
    <property type="protein sequence ID" value="SHH26694.1"/>
    <property type="molecule type" value="Genomic_DNA"/>
</dbReference>
<dbReference type="GO" id="GO:0071972">
    <property type="term" value="F:peptidoglycan L,D-transpeptidase activity"/>
    <property type="evidence" value="ECO:0007669"/>
    <property type="project" value="TreeGrafter"/>
</dbReference>
<keyword evidence="5 8" id="KW-0573">Peptidoglycan synthesis</keyword>
<keyword evidence="2" id="KW-0808">Transferase</keyword>
<dbReference type="InterPro" id="IPR005490">
    <property type="entry name" value="LD_TPept_cat_dom"/>
</dbReference>
<evidence type="ECO:0000256" key="6">
    <source>
        <dbReference type="ARBA" id="ARBA00023316"/>
    </source>
</evidence>
<protein>
    <submittedName>
        <fullName evidence="11">Putative cell wall binding repeat-containing protein</fullName>
    </submittedName>
</protein>
<dbReference type="UniPathway" id="UPA00219"/>
<keyword evidence="4 8" id="KW-0133">Cell shape</keyword>
<dbReference type="GO" id="GO:0018104">
    <property type="term" value="P:peptidoglycan-protein cross-linking"/>
    <property type="evidence" value="ECO:0007669"/>
    <property type="project" value="TreeGrafter"/>
</dbReference>
<sequence>MINKKCVSMFLITLILVGSTNFLTTNAEGLNGWNESQGDWYYYSEGVMKTQAWVEDSEQRWYYVDNQGIMKSNSWVQDSLGKWYYLDGQGVMKANSWFQYSSGKWCYLGKDGVMETNTWVQDSSGIWYYLDGNGEIKANGWAQDSGGKWYYLNKDGLIKTNEWIQDSNNRRYYLDSAGIMKTGWFTYENKQYYFNSKGVMTNGWIDYQGKWYYLNSNGSLATGWIESASVWYYIAENGELLTNESFERIINTKDLSSSTSYLITIDEEKQMVNIFEGFTNNWKIIKSIRCATGKKSTPTVKGFYIIESKGAMFRVSSNTICKYYTGFYGNYLFHTVLLDNAGNVQVGTLGQAVSHGCVRLSIEDAKYIYDNIPYYTKVWSY</sequence>
<evidence type="ECO:0000256" key="8">
    <source>
        <dbReference type="PROSITE-ProRule" id="PRU01373"/>
    </source>
</evidence>
<evidence type="ECO:0000256" key="3">
    <source>
        <dbReference type="ARBA" id="ARBA00022737"/>
    </source>
</evidence>
<evidence type="ECO:0000256" key="2">
    <source>
        <dbReference type="ARBA" id="ARBA00022679"/>
    </source>
</evidence>
<organism evidence="11 12">
    <name type="scientific">Clostridium grantii DSM 8605</name>
    <dbReference type="NCBI Taxonomy" id="1121316"/>
    <lineage>
        <taxon>Bacteria</taxon>
        <taxon>Bacillati</taxon>
        <taxon>Bacillota</taxon>
        <taxon>Clostridia</taxon>
        <taxon>Eubacteriales</taxon>
        <taxon>Clostridiaceae</taxon>
        <taxon>Clostridium</taxon>
    </lineage>
</organism>
<dbReference type="SUPFAM" id="SSF69360">
    <property type="entry name" value="Cell wall binding repeat"/>
    <property type="match status" value="1"/>
</dbReference>
<dbReference type="InterPro" id="IPR018337">
    <property type="entry name" value="Cell_wall/Cho-bd_repeat"/>
</dbReference>
<reference evidence="11 12" key="1">
    <citation type="submission" date="2016-11" db="EMBL/GenBank/DDBJ databases">
        <authorList>
            <person name="Jaros S."/>
            <person name="Januszkiewicz K."/>
            <person name="Wedrychowicz H."/>
        </authorList>
    </citation>
    <scope>NUCLEOTIDE SEQUENCE [LARGE SCALE GENOMIC DNA]</scope>
    <source>
        <strain evidence="11 12">DSM 8605</strain>
    </source>
</reference>
<feature type="repeat" description="Cell wall-binding" evidence="7">
    <location>
        <begin position="201"/>
        <end position="220"/>
    </location>
</feature>
<feature type="repeat" description="Cell wall-binding" evidence="7">
    <location>
        <begin position="72"/>
        <end position="92"/>
    </location>
</feature>
<evidence type="ECO:0000256" key="7">
    <source>
        <dbReference type="PROSITE-ProRule" id="PRU00591"/>
    </source>
</evidence>
<feature type="repeat" description="Cell wall-binding" evidence="7">
    <location>
        <begin position="181"/>
        <end position="200"/>
    </location>
</feature>
<comment type="pathway">
    <text evidence="1 8">Cell wall biogenesis; peptidoglycan biosynthesis.</text>
</comment>
<dbReference type="PROSITE" id="PS51170">
    <property type="entry name" value="CW"/>
    <property type="match status" value="6"/>
</dbReference>
<feature type="active site" description="Proton donor/acceptor" evidence="8">
    <location>
        <position position="334"/>
    </location>
</feature>
<proteinExistence type="predicted"/>
<feature type="active site" description="Nucleophile" evidence="8">
    <location>
        <position position="357"/>
    </location>
</feature>
<dbReference type="CDD" id="cd16913">
    <property type="entry name" value="YkuD_like"/>
    <property type="match status" value="1"/>
</dbReference>
<accession>A0A1M5RKB2</accession>
<keyword evidence="3" id="KW-0677">Repeat</keyword>
<dbReference type="GO" id="GO:0005576">
    <property type="term" value="C:extracellular region"/>
    <property type="evidence" value="ECO:0007669"/>
    <property type="project" value="TreeGrafter"/>
</dbReference>
<dbReference type="Gene3D" id="2.20.120.10">
    <property type="entry name" value="Multimodular pneumococcal cell wall endolysin, domain 3"/>
    <property type="match status" value="3"/>
</dbReference>
<keyword evidence="6 8" id="KW-0961">Cell wall biogenesis/degradation</keyword>
<dbReference type="OrthoDB" id="9783374at2"/>
<feature type="chain" id="PRO_5009913478" evidence="9">
    <location>
        <begin position="28"/>
        <end position="381"/>
    </location>
</feature>
<dbReference type="AlphaFoldDB" id="A0A1M5RKB2"/>
<evidence type="ECO:0000259" key="10">
    <source>
        <dbReference type="PROSITE" id="PS52029"/>
    </source>
</evidence>
<dbReference type="GO" id="GO:0008360">
    <property type="term" value="P:regulation of cell shape"/>
    <property type="evidence" value="ECO:0007669"/>
    <property type="project" value="UniProtKB-UniRule"/>
</dbReference>
<feature type="repeat" description="Cell wall-binding" evidence="7">
    <location>
        <begin position="138"/>
        <end position="158"/>
    </location>
</feature>
<name>A0A1M5RKB2_9CLOT</name>
<dbReference type="GO" id="GO:0071555">
    <property type="term" value="P:cell wall organization"/>
    <property type="evidence" value="ECO:0007669"/>
    <property type="project" value="UniProtKB-UniRule"/>
</dbReference>
<dbReference type="Gene3D" id="2.40.440.10">
    <property type="entry name" value="L,D-transpeptidase catalytic domain-like"/>
    <property type="match status" value="1"/>
</dbReference>
<feature type="domain" description="L,D-TPase catalytic" evidence="10">
    <location>
        <begin position="261"/>
        <end position="381"/>
    </location>
</feature>
<dbReference type="Proteomes" id="UP000184447">
    <property type="component" value="Unassembled WGS sequence"/>
</dbReference>
<dbReference type="InterPro" id="IPR050979">
    <property type="entry name" value="LD-transpeptidase"/>
</dbReference>
<dbReference type="Pfam" id="PF03734">
    <property type="entry name" value="YkuD"/>
    <property type="match status" value="1"/>
</dbReference>
<keyword evidence="12" id="KW-1185">Reference proteome</keyword>
<feature type="repeat" description="Cell wall-binding" evidence="7">
    <location>
        <begin position="116"/>
        <end position="136"/>
    </location>
</feature>
<evidence type="ECO:0000256" key="1">
    <source>
        <dbReference type="ARBA" id="ARBA00004752"/>
    </source>
</evidence>
<feature type="signal peptide" evidence="9">
    <location>
        <begin position="1"/>
        <end position="27"/>
    </location>
</feature>
<dbReference type="Pfam" id="PF01473">
    <property type="entry name" value="Choline_bind_1"/>
    <property type="match status" value="7"/>
</dbReference>
<evidence type="ECO:0000256" key="4">
    <source>
        <dbReference type="ARBA" id="ARBA00022960"/>
    </source>
</evidence>
<dbReference type="PANTHER" id="PTHR30582:SF2">
    <property type="entry name" value="L,D-TRANSPEPTIDASE YCIB-RELATED"/>
    <property type="match status" value="1"/>
</dbReference>
<dbReference type="PROSITE" id="PS52029">
    <property type="entry name" value="LD_TPASE"/>
    <property type="match status" value="1"/>
</dbReference>
<dbReference type="GO" id="GO:0016740">
    <property type="term" value="F:transferase activity"/>
    <property type="evidence" value="ECO:0007669"/>
    <property type="project" value="UniProtKB-KW"/>
</dbReference>
<dbReference type="InterPro" id="IPR038063">
    <property type="entry name" value="Transpep_catalytic_dom"/>
</dbReference>
<dbReference type="Gene3D" id="2.10.270.20">
    <property type="match status" value="1"/>
</dbReference>
<gene>
    <name evidence="11" type="ORF">SAMN02745207_00580</name>
</gene>
<feature type="repeat" description="Cell wall-binding" evidence="7">
    <location>
        <begin position="160"/>
        <end position="180"/>
    </location>
</feature>